<proteinExistence type="predicted"/>
<evidence type="ECO:0000313" key="6">
    <source>
        <dbReference type="Proteomes" id="UP000050411"/>
    </source>
</evidence>
<dbReference type="PIRSF" id="PIRSF011489">
    <property type="entry name" value="DUF479"/>
    <property type="match status" value="1"/>
</dbReference>
<accession>A0A0N8R194</accession>
<dbReference type="InterPro" id="IPR007431">
    <property type="entry name" value="ACP_PD"/>
</dbReference>
<evidence type="ECO:0000256" key="3">
    <source>
        <dbReference type="ARBA" id="ARBA00023098"/>
    </source>
</evidence>
<dbReference type="Proteomes" id="UP000050411">
    <property type="component" value="Unassembled WGS sequence"/>
</dbReference>
<dbReference type="AlphaFoldDB" id="A0A0N8R194"/>
<keyword evidence="1" id="KW-0444">Lipid biosynthesis</keyword>
<reference evidence="5 6" key="1">
    <citation type="submission" date="2015-09" db="EMBL/GenBank/DDBJ databases">
        <title>Genome announcement of multiple Pseudomonas syringae strains.</title>
        <authorList>
            <person name="Thakur S."/>
            <person name="Wang P.W."/>
            <person name="Gong Y."/>
            <person name="Weir B.S."/>
            <person name="Guttman D.S."/>
        </authorList>
    </citation>
    <scope>NUCLEOTIDE SEQUENCE [LARGE SCALE GENOMIC DNA]</scope>
    <source>
        <strain evidence="5 6">ICMP19117</strain>
    </source>
</reference>
<dbReference type="PATRIC" id="fig|200452.3.peg.4555"/>
<dbReference type="EMBL" id="LJQB01000072">
    <property type="protein sequence ID" value="KPW83358.1"/>
    <property type="molecule type" value="Genomic_DNA"/>
</dbReference>
<keyword evidence="3" id="KW-0443">Lipid metabolism</keyword>
<organism evidence="5 6">
    <name type="scientific">Pseudomonas congelans</name>
    <dbReference type="NCBI Taxonomy" id="200452"/>
    <lineage>
        <taxon>Bacteria</taxon>
        <taxon>Pseudomonadati</taxon>
        <taxon>Pseudomonadota</taxon>
        <taxon>Gammaproteobacteria</taxon>
        <taxon>Pseudomonadales</taxon>
        <taxon>Pseudomonadaceae</taxon>
        <taxon>Pseudomonas</taxon>
    </lineage>
</organism>
<evidence type="ECO:0000256" key="1">
    <source>
        <dbReference type="ARBA" id="ARBA00022516"/>
    </source>
</evidence>
<keyword evidence="4" id="KW-0276">Fatty acid metabolism</keyword>
<gene>
    <name evidence="5" type="ORF">ALO92_100181</name>
</gene>
<sequence>MIMCLGSDKSLYRVITIYGQKVRKRPRLAAMNYLAHLHLGGHRPAQLLGSLYGDFVKGPLPGRFPAELEAAIRLHRSIDAFTDSHPLIKASIARFPLQRRRYAGIMLDVFFDHCLARDWHRYADLPLDAFTRKVYGTLAAEPQLPERLALIAPRMAAQDWLGSYRDFGVLEQVLSGISRRLSRPEGLAGGMQELQALYQPLSADFAEFYPLLEDFAQAALAGRETTSLG</sequence>
<dbReference type="PANTHER" id="PTHR38764:SF1">
    <property type="entry name" value="ACYL CARRIER PROTEIN PHOSPHODIESTERASE"/>
    <property type="match status" value="1"/>
</dbReference>
<dbReference type="GO" id="GO:0008770">
    <property type="term" value="F:[acyl-carrier-protein] phosphodiesterase activity"/>
    <property type="evidence" value="ECO:0007669"/>
    <property type="project" value="InterPro"/>
</dbReference>
<evidence type="ECO:0000256" key="2">
    <source>
        <dbReference type="ARBA" id="ARBA00022801"/>
    </source>
</evidence>
<keyword evidence="2" id="KW-0378">Hydrolase</keyword>
<protein>
    <submittedName>
        <fullName evidence="5">Acyl carrier protein phosphodiesterase</fullName>
    </submittedName>
</protein>
<name>A0A0N8R194_9PSED</name>
<dbReference type="GO" id="GO:0006633">
    <property type="term" value="P:fatty acid biosynthetic process"/>
    <property type="evidence" value="ECO:0007669"/>
    <property type="project" value="UniProtKB-KW"/>
</dbReference>
<keyword evidence="4" id="KW-0275">Fatty acid biosynthesis</keyword>
<evidence type="ECO:0000256" key="4">
    <source>
        <dbReference type="ARBA" id="ARBA00023160"/>
    </source>
</evidence>
<dbReference type="Pfam" id="PF04336">
    <property type="entry name" value="ACP_PD"/>
    <property type="match status" value="1"/>
</dbReference>
<comment type="caution">
    <text evidence="5">The sequence shown here is derived from an EMBL/GenBank/DDBJ whole genome shotgun (WGS) entry which is preliminary data.</text>
</comment>
<evidence type="ECO:0000313" key="5">
    <source>
        <dbReference type="EMBL" id="KPW83358.1"/>
    </source>
</evidence>
<dbReference type="PANTHER" id="PTHR38764">
    <property type="entry name" value="ACYL CARRIER PROTEIN PHOSPHODIESTERASE"/>
    <property type="match status" value="1"/>
</dbReference>